<dbReference type="Proteomes" id="UP001211907">
    <property type="component" value="Unassembled WGS sequence"/>
</dbReference>
<dbReference type="PANTHER" id="PTHR19211:SF14">
    <property type="entry name" value="ATP-BINDING CASSETTE SUB-FAMILY F MEMBER 1"/>
    <property type="match status" value="1"/>
</dbReference>
<evidence type="ECO:0000259" key="6">
    <source>
        <dbReference type="PROSITE" id="PS50893"/>
    </source>
</evidence>
<keyword evidence="1" id="KW-0677">Repeat</keyword>
<gene>
    <name evidence="7" type="ORF">HK100_008820</name>
</gene>
<evidence type="ECO:0000256" key="5">
    <source>
        <dbReference type="SAM" id="MobiDB-lite"/>
    </source>
</evidence>
<keyword evidence="4" id="KW-0175">Coiled coil</keyword>
<comment type="caution">
    <text evidence="7">The sequence shown here is derived from an EMBL/GenBank/DDBJ whole genome shotgun (WGS) entry which is preliminary data.</text>
</comment>
<dbReference type="Pfam" id="PF00005">
    <property type="entry name" value="ABC_tran"/>
    <property type="match status" value="2"/>
</dbReference>
<feature type="region of interest" description="Disordered" evidence="5">
    <location>
        <begin position="733"/>
        <end position="795"/>
    </location>
</feature>
<evidence type="ECO:0000256" key="3">
    <source>
        <dbReference type="ARBA" id="ARBA00022840"/>
    </source>
</evidence>
<evidence type="ECO:0000256" key="4">
    <source>
        <dbReference type="SAM" id="Coils"/>
    </source>
</evidence>
<keyword evidence="8" id="KW-1185">Reference proteome</keyword>
<evidence type="ECO:0000313" key="7">
    <source>
        <dbReference type="EMBL" id="KAJ3129106.1"/>
    </source>
</evidence>
<dbReference type="SUPFAM" id="SSF52540">
    <property type="entry name" value="P-loop containing nucleoside triphosphate hydrolases"/>
    <property type="match status" value="2"/>
</dbReference>
<dbReference type="FunFam" id="3.40.50.300:FF:000011">
    <property type="entry name" value="Putative ABC transporter ATP-binding component"/>
    <property type="match status" value="1"/>
</dbReference>
<feature type="domain" description="ABC transporter" evidence="6">
    <location>
        <begin position="393"/>
        <end position="612"/>
    </location>
</feature>
<evidence type="ECO:0000256" key="1">
    <source>
        <dbReference type="ARBA" id="ARBA00022737"/>
    </source>
</evidence>
<name>A0AAD5T3V1_9FUNG</name>
<dbReference type="EMBL" id="JADGJH010000437">
    <property type="protein sequence ID" value="KAJ3129106.1"/>
    <property type="molecule type" value="Genomic_DNA"/>
</dbReference>
<keyword evidence="2" id="KW-0547">Nucleotide-binding</keyword>
<feature type="compositionally biased region" description="Low complexity" evidence="5">
    <location>
        <begin position="737"/>
        <end position="764"/>
    </location>
</feature>
<proteinExistence type="predicted"/>
<dbReference type="GO" id="GO:0005524">
    <property type="term" value="F:ATP binding"/>
    <property type="evidence" value="ECO:0007669"/>
    <property type="project" value="UniProtKB-KW"/>
</dbReference>
<dbReference type="AlphaFoldDB" id="A0AAD5T3V1"/>
<dbReference type="CDD" id="cd03221">
    <property type="entry name" value="ABCF_EF-3"/>
    <property type="match status" value="1"/>
</dbReference>
<dbReference type="GO" id="GO:0016887">
    <property type="term" value="F:ATP hydrolysis activity"/>
    <property type="evidence" value="ECO:0007669"/>
    <property type="project" value="InterPro"/>
</dbReference>
<sequence length="795" mass="87393">MAPVVFTPLTELTFHRKFEESAGFLKHTEFPNIDWRKKADIEQLFPLYRREQLKFDNANEQRSKVIDIMKFTLKSPGGAEVLFDNAKLFVEGNKRSALFGNNGSGKTTLFEAISNGEIQGFPSYLHTHHMKELEQHPIRDAVGVLDYILCSHPFRRVLLAIRDKLELLISGAEGELNSVDKSALEANLLYVNKNIDNVHGTADNALMVAQAMLRVLGFDETGEKQPLSALSGGLRMRVALACAFFINPEVLLLDEPTNHLDLPSVLWLENKLRGYKGSFLLVTHDRTLLENVVTSVMLISEQKLKYYSCDFKEFEIRKEQEDAEYEKMVDTFLLRNKNLNPMSPLIKQQRAYMLWKEQRQARRVLMQSKFSFPSPKELLLGPGEATQADISLIKVDNVRFSYDPAKGLPFIFDVPISYEIKMGTRVGIMGPNGAGKSTFLKLITEKIFPVEGKITLNKKMTVAYFGQHSTKELNLEDSAFDFMVASFPKDAPGVLKAHLERTSVTDAIMHTRMKNLSFSQRSCVIFAKLTYVPPHLLILDEPTNFLDLETVGSLITACNKFKGGLIIVTHNRDFLKKCSKSFLSIIPGFFLEFDNMKSAERATYSFMQALEEGKQVDAKAAIQQNRGGGAILSKEDIAINNARRQAIMDKEKAEKAAALAEAEQKAAETAEKEAKLKAKVAAQKTDWVAGDACWAPVGGKFVQGTVVRNVPAVGVTIELVTGSKALVEAKKLKQEDPGASALKAAPASGATTGAGTKAAPKPQAGGAGRGGAANRGGPAGGRGGSGGRGRGGASR</sequence>
<feature type="domain" description="ABC transporter" evidence="6">
    <location>
        <begin position="63"/>
        <end position="326"/>
    </location>
</feature>
<dbReference type="InterPro" id="IPR003439">
    <property type="entry name" value="ABC_transporter-like_ATP-bd"/>
</dbReference>
<protein>
    <recommendedName>
        <fullName evidence="6">ABC transporter domain-containing protein</fullName>
    </recommendedName>
</protein>
<feature type="compositionally biased region" description="Gly residues" evidence="5">
    <location>
        <begin position="765"/>
        <end position="795"/>
    </location>
</feature>
<accession>A0AAD5T3V1</accession>
<dbReference type="InterPro" id="IPR003593">
    <property type="entry name" value="AAA+_ATPase"/>
</dbReference>
<dbReference type="InterPro" id="IPR050611">
    <property type="entry name" value="ABCF"/>
</dbReference>
<dbReference type="Gene3D" id="3.40.50.300">
    <property type="entry name" value="P-loop containing nucleotide triphosphate hydrolases"/>
    <property type="match status" value="3"/>
</dbReference>
<evidence type="ECO:0000256" key="2">
    <source>
        <dbReference type="ARBA" id="ARBA00022741"/>
    </source>
</evidence>
<keyword evidence="3" id="KW-0067">ATP-binding</keyword>
<feature type="coiled-coil region" evidence="4">
    <location>
        <begin position="643"/>
        <end position="679"/>
    </location>
</feature>
<dbReference type="PANTHER" id="PTHR19211">
    <property type="entry name" value="ATP-BINDING TRANSPORT PROTEIN-RELATED"/>
    <property type="match status" value="1"/>
</dbReference>
<evidence type="ECO:0000313" key="8">
    <source>
        <dbReference type="Proteomes" id="UP001211907"/>
    </source>
</evidence>
<dbReference type="PROSITE" id="PS50893">
    <property type="entry name" value="ABC_TRANSPORTER_2"/>
    <property type="match status" value="2"/>
</dbReference>
<reference evidence="7" key="1">
    <citation type="submission" date="2020-05" db="EMBL/GenBank/DDBJ databases">
        <title>Phylogenomic resolution of chytrid fungi.</title>
        <authorList>
            <person name="Stajich J.E."/>
            <person name="Amses K."/>
            <person name="Simmons R."/>
            <person name="Seto K."/>
            <person name="Myers J."/>
            <person name="Bonds A."/>
            <person name="Quandt C.A."/>
            <person name="Barry K."/>
            <person name="Liu P."/>
            <person name="Grigoriev I."/>
            <person name="Longcore J.E."/>
            <person name="James T.Y."/>
        </authorList>
    </citation>
    <scope>NUCLEOTIDE SEQUENCE</scope>
    <source>
        <strain evidence="7">JEL0513</strain>
    </source>
</reference>
<dbReference type="InterPro" id="IPR027417">
    <property type="entry name" value="P-loop_NTPase"/>
</dbReference>
<organism evidence="7 8">
    <name type="scientific">Physocladia obscura</name>
    <dbReference type="NCBI Taxonomy" id="109957"/>
    <lineage>
        <taxon>Eukaryota</taxon>
        <taxon>Fungi</taxon>
        <taxon>Fungi incertae sedis</taxon>
        <taxon>Chytridiomycota</taxon>
        <taxon>Chytridiomycota incertae sedis</taxon>
        <taxon>Chytridiomycetes</taxon>
        <taxon>Chytridiales</taxon>
        <taxon>Chytriomycetaceae</taxon>
        <taxon>Physocladia</taxon>
    </lineage>
</organism>
<dbReference type="SMART" id="SM00382">
    <property type="entry name" value="AAA"/>
    <property type="match status" value="2"/>
</dbReference>